<organism evidence="2 3">
    <name type="scientific">Caenimonas sedimenti</name>
    <dbReference type="NCBI Taxonomy" id="2596921"/>
    <lineage>
        <taxon>Bacteria</taxon>
        <taxon>Pseudomonadati</taxon>
        <taxon>Pseudomonadota</taxon>
        <taxon>Betaproteobacteria</taxon>
        <taxon>Burkholderiales</taxon>
        <taxon>Comamonadaceae</taxon>
        <taxon>Caenimonas</taxon>
    </lineage>
</organism>
<evidence type="ECO:0000256" key="1">
    <source>
        <dbReference type="SAM" id="MobiDB-lite"/>
    </source>
</evidence>
<accession>A0A562ZP63</accession>
<dbReference type="EMBL" id="VOBQ01000013">
    <property type="protein sequence ID" value="TWO70161.1"/>
    <property type="molecule type" value="Genomic_DNA"/>
</dbReference>
<proteinExistence type="predicted"/>
<keyword evidence="3" id="KW-1185">Reference proteome</keyword>
<sequence>MDSQTDAMKAMHEKMMAAKTPEEKSALMSEHMKTMGAGMSMMKDMPKGMGDMKSAKGMAECHAMMEKRMAMMGAAMDMMSDRLPQPAK</sequence>
<name>A0A562ZP63_9BURK</name>
<dbReference type="Proteomes" id="UP000318199">
    <property type="component" value="Unassembled WGS sequence"/>
</dbReference>
<comment type="caution">
    <text evidence="2">The sequence shown here is derived from an EMBL/GenBank/DDBJ whole genome shotgun (WGS) entry which is preliminary data.</text>
</comment>
<feature type="region of interest" description="Disordered" evidence="1">
    <location>
        <begin position="1"/>
        <end position="25"/>
    </location>
</feature>
<gene>
    <name evidence="2" type="ORF">FN976_17100</name>
</gene>
<feature type="compositionally biased region" description="Basic and acidic residues" evidence="1">
    <location>
        <begin position="9"/>
        <end position="25"/>
    </location>
</feature>
<reference evidence="2 3" key="1">
    <citation type="submission" date="2019-07" db="EMBL/GenBank/DDBJ databases">
        <title>Caenimonas sedimenti sp. nov., isolated from activated sludge.</title>
        <authorList>
            <person name="Xu J."/>
        </authorList>
    </citation>
    <scope>NUCLEOTIDE SEQUENCE [LARGE SCALE GENOMIC DNA]</scope>
    <source>
        <strain evidence="2 3">HX-9-20</strain>
    </source>
</reference>
<dbReference type="AlphaFoldDB" id="A0A562ZP63"/>
<evidence type="ECO:0000313" key="3">
    <source>
        <dbReference type="Proteomes" id="UP000318199"/>
    </source>
</evidence>
<protein>
    <submittedName>
        <fullName evidence="2">Uncharacterized protein</fullName>
    </submittedName>
</protein>
<evidence type="ECO:0000313" key="2">
    <source>
        <dbReference type="EMBL" id="TWO70161.1"/>
    </source>
</evidence>